<evidence type="ECO:0000256" key="5">
    <source>
        <dbReference type="PROSITE-ProRule" id="PRU01091"/>
    </source>
</evidence>
<dbReference type="EMBL" id="POUD01000048">
    <property type="protein sequence ID" value="PZG18724.1"/>
    <property type="molecule type" value="Genomic_DNA"/>
</dbReference>
<dbReference type="SMART" id="SM01043">
    <property type="entry name" value="BTAD"/>
    <property type="match status" value="1"/>
</dbReference>
<proteinExistence type="inferred from homology"/>
<dbReference type="Gene3D" id="1.25.40.10">
    <property type="entry name" value="Tetratricopeptide repeat domain"/>
    <property type="match status" value="1"/>
</dbReference>
<dbReference type="InterPro" id="IPR051677">
    <property type="entry name" value="AfsR-DnrI-RedD_regulator"/>
</dbReference>
<evidence type="ECO:0000256" key="1">
    <source>
        <dbReference type="ARBA" id="ARBA00005820"/>
    </source>
</evidence>
<evidence type="ECO:0000313" key="7">
    <source>
        <dbReference type="EMBL" id="PZG18724.1"/>
    </source>
</evidence>
<dbReference type="GO" id="GO:0006355">
    <property type="term" value="P:regulation of DNA-templated transcription"/>
    <property type="evidence" value="ECO:0007669"/>
    <property type="project" value="InterPro"/>
</dbReference>
<organism evidence="7 8">
    <name type="scientific">Nonomuraea aridisoli</name>
    <dbReference type="NCBI Taxonomy" id="2070368"/>
    <lineage>
        <taxon>Bacteria</taxon>
        <taxon>Bacillati</taxon>
        <taxon>Actinomycetota</taxon>
        <taxon>Actinomycetes</taxon>
        <taxon>Streptosporangiales</taxon>
        <taxon>Streptosporangiaceae</taxon>
        <taxon>Nonomuraea</taxon>
    </lineage>
</organism>
<dbReference type="CDD" id="cd15831">
    <property type="entry name" value="BTAD"/>
    <property type="match status" value="1"/>
</dbReference>
<dbReference type="Pfam" id="PF03704">
    <property type="entry name" value="BTAD"/>
    <property type="match status" value="1"/>
</dbReference>
<keyword evidence="3 5" id="KW-0238">DNA-binding</keyword>
<name>A0A2W2FV83_9ACTN</name>
<dbReference type="PANTHER" id="PTHR35807:SF1">
    <property type="entry name" value="TRANSCRIPTIONAL REGULATOR REDD"/>
    <property type="match status" value="1"/>
</dbReference>
<dbReference type="InterPro" id="IPR001867">
    <property type="entry name" value="OmpR/PhoB-type_DNA-bd"/>
</dbReference>
<dbReference type="InterPro" id="IPR016032">
    <property type="entry name" value="Sig_transdc_resp-reg_C-effctor"/>
</dbReference>
<evidence type="ECO:0000256" key="2">
    <source>
        <dbReference type="ARBA" id="ARBA00023015"/>
    </source>
</evidence>
<keyword evidence="2" id="KW-0805">Transcription regulation</keyword>
<evidence type="ECO:0000256" key="4">
    <source>
        <dbReference type="ARBA" id="ARBA00023163"/>
    </source>
</evidence>
<comment type="similarity">
    <text evidence="1">Belongs to the AfsR/DnrI/RedD regulatory family.</text>
</comment>
<dbReference type="Pfam" id="PF00486">
    <property type="entry name" value="Trans_reg_C"/>
    <property type="match status" value="1"/>
</dbReference>
<dbReference type="GO" id="GO:0000160">
    <property type="term" value="P:phosphorelay signal transduction system"/>
    <property type="evidence" value="ECO:0007669"/>
    <property type="project" value="InterPro"/>
</dbReference>
<dbReference type="SUPFAM" id="SSF46894">
    <property type="entry name" value="C-terminal effector domain of the bipartite response regulators"/>
    <property type="match status" value="1"/>
</dbReference>
<feature type="domain" description="OmpR/PhoB-type" evidence="6">
    <location>
        <begin position="1"/>
        <end position="97"/>
    </location>
</feature>
<evidence type="ECO:0000256" key="3">
    <source>
        <dbReference type="ARBA" id="ARBA00023125"/>
    </source>
</evidence>
<dbReference type="InterPro" id="IPR011990">
    <property type="entry name" value="TPR-like_helical_dom_sf"/>
</dbReference>
<dbReference type="InterPro" id="IPR005158">
    <property type="entry name" value="BTAD"/>
</dbReference>
<dbReference type="Gene3D" id="1.10.10.10">
    <property type="entry name" value="Winged helix-like DNA-binding domain superfamily/Winged helix DNA-binding domain"/>
    <property type="match status" value="1"/>
</dbReference>
<dbReference type="SUPFAM" id="SSF48452">
    <property type="entry name" value="TPR-like"/>
    <property type="match status" value="1"/>
</dbReference>
<gene>
    <name evidence="7" type="ORF">C1J01_14140</name>
</gene>
<sequence>MRIKILGPLEVIGEKNSYTPSGTKMRQVLALLISNANTVASTESIAEELWGENPPRSVNTTLQTYIYKLRKDLNREFPEESLGDRLVTRVPGYRFDVPQDCVDANTFERLARQGRTLLNESRVEEALEKLHAATELWSGAVLENVQSLRRLKSHALRLEELRIEVLQMQIVAKIRAGRCHELIPELRALSETHPLNEWFHGQLMFALARSGRRGEALDVYQRLWRTLDDELGLEPSIAMKRFQVEILSNDEGLHPFVGL</sequence>
<dbReference type="PROSITE" id="PS51755">
    <property type="entry name" value="OMPR_PHOB"/>
    <property type="match status" value="1"/>
</dbReference>
<keyword evidence="4" id="KW-0804">Transcription</keyword>
<dbReference type="RefSeq" id="WP_111179423.1">
    <property type="nucleotide sequence ID" value="NZ_POUD01000048.1"/>
</dbReference>
<evidence type="ECO:0000259" key="6">
    <source>
        <dbReference type="PROSITE" id="PS51755"/>
    </source>
</evidence>
<dbReference type="GO" id="GO:0003677">
    <property type="term" value="F:DNA binding"/>
    <property type="evidence" value="ECO:0007669"/>
    <property type="project" value="UniProtKB-UniRule"/>
</dbReference>
<evidence type="ECO:0000313" key="8">
    <source>
        <dbReference type="Proteomes" id="UP000249304"/>
    </source>
</evidence>
<dbReference type="OrthoDB" id="4054020at2"/>
<protein>
    <submittedName>
        <fullName evidence="7">Transcriptional regulator</fullName>
    </submittedName>
</protein>
<comment type="caution">
    <text evidence="7">The sequence shown here is derived from an EMBL/GenBank/DDBJ whole genome shotgun (WGS) entry which is preliminary data.</text>
</comment>
<accession>A0A2W2FV83</accession>
<dbReference type="InterPro" id="IPR036388">
    <property type="entry name" value="WH-like_DNA-bd_sf"/>
</dbReference>
<dbReference type="PANTHER" id="PTHR35807">
    <property type="entry name" value="TRANSCRIPTIONAL REGULATOR REDD-RELATED"/>
    <property type="match status" value="1"/>
</dbReference>
<reference evidence="7 8" key="1">
    <citation type="submission" date="2018-01" db="EMBL/GenBank/DDBJ databases">
        <title>Draft genome sequence of Nonomuraea sp. KC333.</title>
        <authorList>
            <person name="Sahin N."/>
            <person name="Saygin H."/>
            <person name="Ay H."/>
        </authorList>
    </citation>
    <scope>NUCLEOTIDE SEQUENCE [LARGE SCALE GENOMIC DNA]</scope>
    <source>
        <strain evidence="7 8">KC333</strain>
    </source>
</reference>
<feature type="DNA-binding region" description="OmpR/PhoB-type" evidence="5">
    <location>
        <begin position="1"/>
        <end position="97"/>
    </location>
</feature>
<dbReference type="AlphaFoldDB" id="A0A2W2FV83"/>
<keyword evidence="8" id="KW-1185">Reference proteome</keyword>
<dbReference type="Proteomes" id="UP000249304">
    <property type="component" value="Unassembled WGS sequence"/>
</dbReference>
<dbReference type="SMART" id="SM00862">
    <property type="entry name" value="Trans_reg_C"/>
    <property type="match status" value="1"/>
</dbReference>